<comment type="caution">
    <text evidence="2">The sequence shown here is derived from an EMBL/GenBank/DDBJ whole genome shotgun (WGS) entry which is preliminary data.</text>
</comment>
<evidence type="ECO:0000313" key="2">
    <source>
        <dbReference type="EMBL" id="GAA4452059.1"/>
    </source>
</evidence>
<dbReference type="Gene3D" id="3.40.50.10610">
    <property type="entry name" value="ABC-type transport auxiliary lipoprotein component"/>
    <property type="match status" value="1"/>
</dbReference>
<dbReference type="Proteomes" id="UP001500840">
    <property type="component" value="Unassembled WGS sequence"/>
</dbReference>
<dbReference type="InterPro" id="IPR005534">
    <property type="entry name" value="Curli_assmbl/transp-comp_CsgG"/>
</dbReference>
<evidence type="ECO:0000313" key="3">
    <source>
        <dbReference type="Proteomes" id="UP001500840"/>
    </source>
</evidence>
<keyword evidence="3" id="KW-1185">Reference proteome</keyword>
<keyword evidence="1" id="KW-0732">Signal</keyword>
<proteinExistence type="predicted"/>
<protein>
    <recommendedName>
        <fullName evidence="4">Curli production assembly/transport component CsgG</fullName>
    </recommendedName>
</protein>
<dbReference type="Pfam" id="PF03783">
    <property type="entry name" value="CsgG"/>
    <property type="match status" value="1"/>
</dbReference>
<evidence type="ECO:0008006" key="4">
    <source>
        <dbReference type="Google" id="ProtNLM"/>
    </source>
</evidence>
<feature type="signal peptide" evidence="1">
    <location>
        <begin position="1"/>
        <end position="24"/>
    </location>
</feature>
<feature type="chain" id="PRO_5047166981" description="Curli production assembly/transport component CsgG" evidence="1">
    <location>
        <begin position="25"/>
        <end position="316"/>
    </location>
</feature>
<reference evidence="3" key="1">
    <citation type="journal article" date="2019" name="Int. J. Syst. Evol. Microbiol.">
        <title>The Global Catalogue of Microorganisms (GCM) 10K type strain sequencing project: providing services to taxonomists for standard genome sequencing and annotation.</title>
        <authorList>
            <consortium name="The Broad Institute Genomics Platform"/>
            <consortium name="The Broad Institute Genome Sequencing Center for Infectious Disease"/>
            <person name="Wu L."/>
            <person name="Ma J."/>
        </authorList>
    </citation>
    <scope>NUCLEOTIDE SEQUENCE [LARGE SCALE GENOMIC DNA]</scope>
    <source>
        <strain evidence="3">JCM 17759</strain>
    </source>
</reference>
<sequence length="316" mass="33988">MYRTSILCSCVISLLLALSHHVTAADAKRPIPTAILPFESRGDVQEEAAQVADLLFANLIVSEHVMLVERQTIDNLFEELKLSKAGIVKADEAMQVGKLTGAKLLITGSVLQVNDDLYLVAKVIGTETSRLAGASVKGSSNTDLGELVEQLAAEVDKVVAKKAKLLLPKPVPVDDWLASTRKSLRGKNKKLPSVTVAVTEQHVGQQTFDPAAQTEIERLLTELGFDVIASDNANSARADVLIKGEGLSQFAMSRADLVSVQCRVEVQVIKQTDGTVLTSDAETTMSIDLAEQIAAKSGLQETARKLVKRLVPKLVK</sequence>
<dbReference type="EMBL" id="BAABGA010000029">
    <property type="protein sequence ID" value="GAA4452059.1"/>
    <property type="molecule type" value="Genomic_DNA"/>
</dbReference>
<evidence type="ECO:0000256" key="1">
    <source>
        <dbReference type="SAM" id="SignalP"/>
    </source>
</evidence>
<name>A0ABP8ML25_9BACT</name>
<gene>
    <name evidence="2" type="ORF">GCM10023156_20840</name>
</gene>
<organism evidence="2 3">
    <name type="scientific">Novipirellula rosea</name>
    <dbReference type="NCBI Taxonomy" id="1031540"/>
    <lineage>
        <taxon>Bacteria</taxon>
        <taxon>Pseudomonadati</taxon>
        <taxon>Planctomycetota</taxon>
        <taxon>Planctomycetia</taxon>
        <taxon>Pirellulales</taxon>
        <taxon>Pirellulaceae</taxon>
        <taxon>Novipirellula</taxon>
    </lineage>
</organism>
<accession>A0ABP8ML25</accession>